<comment type="catalytic activity">
    <reaction evidence="6">
        <text>Endonucleolytic cleavage of RNA, removing 5'-extranucleotides from tRNA precursor.</text>
        <dbReference type="EC" id="3.1.26.5"/>
    </reaction>
</comment>
<reference evidence="9 10" key="1">
    <citation type="submission" date="2024-10" db="EMBL/GenBank/DDBJ databases">
        <title>The Natural Products Discovery Center: Release of the First 8490 Sequenced Strains for Exploring Actinobacteria Biosynthetic Diversity.</title>
        <authorList>
            <person name="Kalkreuter E."/>
            <person name="Kautsar S.A."/>
            <person name="Yang D."/>
            <person name="Bader C.D."/>
            <person name="Teijaro C.N."/>
            <person name="Fluegel L."/>
            <person name="Davis C.M."/>
            <person name="Simpson J.R."/>
            <person name="Lauterbach L."/>
            <person name="Steele A.D."/>
            <person name="Gui C."/>
            <person name="Meng S."/>
            <person name="Li G."/>
            <person name="Viehrig K."/>
            <person name="Ye F."/>
            <person name="Su P."/>
            <person name="Kiefer A.F."/>
            <person name="Nichols A."/>
            <person name="Cepeda A.J."/>
            <person name="Yan W."/>
            <person name="Fan B."/>
            <person name="Jiang Y."/>
            <person name="Adhikari A."/>
            <person name="Zheng C.-J."/>
            <person name="Schuster L."/>
            <person name="Cowan T.M."/>
            <person name="Smanski M.J."/>
            <person name="Chevrette M.G."/>
            <person name="De Carvalho L.P.S."/>
            <person name="Shen B."/>
        </authorList>
    </citation>
    <scope>NUCLEOTIDE SEQUENCE [LARGE SCALE GENOMIC DNA]</scope>
    <source>
        <strain evidence="9 10">NPDC049639</strain>
    </source>
</reference>
<dbReference type="InterPro" id="IPR014721">
    <property type="entry name" value="Ribsml_uS5_D2-typ_fold_subgr"/>
</dbReference>
<dbReference type="InterPro" id="IPR020568">
    <property type="entry name" value="Ribosomal_Su5_D2-typ_SF"/>
</dbReference>
<dbReference type="SUPFAM" id="SSF54211">
    <property type="entry name" value="Ribosomal protein S5 domain 2-like"/>
    <property type="match status" value="1"/>
</dbReference>
<evidence type="ECO:0000256" key="8">
    <source>
        <dbReference type="SAM" id="MobiDB-lite"/>
    </source>
</evidence>
<evidence type="ECO:0000256" key="2">
    <source>
        <dbReference type="ARBA" id="ARBA00022722"/>
    </source>
</evidence>
<evidence type="ECO:0000256" key="5">
    <source>
        <dbReference type="ARBA" id="ARBA00022884"/>
    </source>
</evidence>
<dbReference type="PANTHER" id="PTHR33992:SF1">
    <property type="entry name" value="RIBONUCLEASE P PROTEIN COMPONENT"/>
    <property type="match status" value="1"/>
</dbReference>
<comment type="similarity">
    <text evidence="6">Belongs to the RnpA family.</text>
</comment>
<comment type="subunit">
    <text evidence="6">Consists of a catalytic RNA component (M1 or rnpB) and a protein subunit.</text>
</comment>
<dbReference type="PANTHER" id="PTHR33992">
    <property type="entry name" value="RIBONUCLEASE P PROTEIN COMPONENT"/>
    <property type="match status" value="1"/>
</dbReference>
<comment type="caution">
    <text evidence="9">The sequence shown here is derived from an EMBL/GenBank/DDBJ whole genome shotgun (WGS) entry which is preliminary data.</text>
</comment>
<gene>
    <name evidence="6 9" type="primary">rnpA</name>
    <name evidence="9" type="ORF">ACIB24_02940</name>
</gene>
<keyword evidence="5 6" id="KW-0694">RNA-binding</keyword>
<dbReference type="RefSeq" id="WP_398274917.1">
    <property type="nucleotide sequence ID" value="NZ_JBITLV010000001.1"/>
</dbReference>
<dbReference type="Proteomes" id="UP001612915">
    <property type="component" value="Unassembled WGS sequence"/>
</dbReference>
<accession>A0ABW8AI30</accession>
<evidence type="ECO:0000313" key="9">
    <source>
        <dbReference type="EMBL" id="MFI7586017.1"/>
    </source>
</evidence>
<dbReference type="Pfam" id="PF00825">
    <property type="entry name" value="Ribonuclease_P"/>
    <property type="match status" value="1"/>
</dbReference>
<dbReference type="InterPro" id="IPR000100">
    <property type="entry name" value="RNase_P"/>
</dbReference>
<evidence type="ECO:0000256" key="1">
    <source>
        <dbReference type="ARBA" id="ARBA00022694"/>
    </source>
</evidence>
<dbReference type="GO" id="GO:0004526">
    <property type="term" value="F:ribonuclease P activity"/>
    <property type="evidence" value="ECO:0007669"/>
    <property type="project" value="UniProtKB-EC"/>
</dbReference>
<keyword evidence="10" id="KW-1185">Reference proteome</keyword>
<name>A0ABW8AI30_9ACTN</name>
<proteinExistence type="inferred from homology"/>
<keyword evidence="3 6" id="KW-0255">Endonuclease</keyword>
<dbReference type="HAMAP" id="MF_00227">
    <property type="entry name" value="RNase_P"/>
    <property type="match status" value="1"/>
</dbReference>
<dbReference type="EC" id="3.1.26.5" evidence="6 7"/>
<evidence type="ECO:0000313" key="10">
    <source>
        <dbReference type="Proteomes" id="UP001612915"/>
    </source>
</evidence>
<feature type="region of interest" description="Disordered" evidence="8">
    <location>
        <begin position="1"/>
        <end position="21"/>
    </location>
</feature>
<protein>
    <recommendedName>
        <fullName evidence="6 7">Ribonuclease P protein component</fullName>
        <shortName evidence="6">RNase P protein</shortName>
        <shortName evidence="6">RNaseP protein</shortName>
        <ecNumber evidence="6 7">3.1.26.5</ecNumber>
    </recommendedName>
    <alternativeName>
        <fullName evidence="6">Protein C5</fullName>
    </alternativeName>
</protein>
<evidence type="ECO:0000256" key="3">
    <source>
        <dbReference type="ARBA" id="ARBA00022759"/>
    </source>
</evidence>
<keyword evidence="4 6" id="KW-0378">Hydrolase</keyword>
<dbReference type="NCBIfam" id="TIGR00188">
    <property type="entry name" value="rnpA"/>
    <property type="match status" value="1"/>
</dbReference>
<keyword evidence="1 6" id="KW-0819">tRNA processing</keyword>
<comment type="function">
    <text evidence="6">RNaseP catalyzes the removal of the 5'-leader sequence from pre-tRNA to produce the mature 5'-terminus. It can also cleave other RNA substrates such as 4.5S RNA. The protein component plays an auxiliary but essential role in vivo by binding to the 5'-leader sequence and broadening the substrate specificity of the ribozyme.</text>
</comment>
<dbReference type="EMBL" id="JBITLV010000001">
    <property type="protein sequence ID" value="MFI7586017.1"/>
    <property type="molecule type" value="Genomic_DNA"/>
</dbReference>
<keyword evidence="2 6" id="KW-0540">Nuclease</keyword>
<sequence>MLPASHRMRSGSDFTTAVRGGRRAGRRTLVVHYRAPEGAATPAEAPARVGFIVSKAVGGSVTRNRVKRRLRHLMQAELGRLAPGSLVVVRANPAGADDGARLASDLTGALGSVLRSTRDQARS</sequence>
<evidence type="ECO:0000256" key="6">
    <source>
        <dbReference type="HAMAP-Rule" id="MF_00227"/>
    </source>
</evidence>
<evidence type="ECO:0000256" key="4">
    <source>
        <dbReference type="ARBA" id="ARBA00022801"/>
    </source>
</evidence>
<dbReference type="Gene3D" id="3.30.230.10">
    <property type="match status" value="1"/>
</dbReference>
<organism evidence="9 10">
    <name type="scientific">Spongisporangium articulatum</name>
    <dbReference type="NCBI Taxonomy" id="3362603"/>
    <lineage>
        <taxon>Bacteria</taxon>
        <taxon>Bacillati</taxon>
        <taxon>Actinomycetota</taxon>
        <taxon>Actinomycetes</taxon>
        <taxon>Kineosporiales</taxon>
        <taxon>Kineosporiaceae</taxon>
        <taxon>Spongisporangium</taxon>
    </lineage>
</organism>
<evidence type="ECO:0000256" key="7">
    <source>
        <dbReference type="NCBIfam" id="TIGR00188"/>
    </source>
</evidence>